<reference evidence="2 3" key="1">
    <citation type="submission" date="2016-01" db="EMBL/GenBank/DDBJ databases">
        <title>Investigation of taxonomic status of Bacillus aminovorans.</title>
        <authorList>
            <person name="Verma A."/>
            <person name="Pal Y."/>
            <person name="Krishnamurthi S."/>
        </authorList>
    </citation>
    <scope>NUCLEOTIDE SEQUENCE [LARGE SCALE GENOMIC DNA]</scope>
    <source>
        <strain evidence="2 3">DSM 4337</strain>
    </source>
</reference>
<gene>
    <name evidence="2" type="ORF">AWH48_14655</name>
</gene>
<dbReference type="Proteomes" id="UP000077271">
    <property type="component" value="Unassembled WGS sequence"/>
</dbReference>
<accession>A0A177L3P6</accession>
<keyword evidence="1" id="KW-0812">Transmembrane</keyword>
<organism evidence="2 3">
    <name type="scientific">Domibacillus aminovorans</name>
    <dbReference type="NCBI Taxonomy" id="29332"/>
    <lineage>
        <taxon>Bacteria</taxon>
        <taxon>Bacillati</taxon>
        <taxon>Bacillota</taxon>
        <taxon>Bacilli</taxon>
        <taxon>Bacillales</taxon>
        <taxon>Bacillaceae</taxon>
        <taxon>Domibacillus</taxon>
    </lineage>
</organism>
<dbReference type="AlphaFoldDB" id="A0A177L3P6"/>
<sequence length="125" mass="14564">MQKQKRVPIIELFLTIITGWWSLVLLVDDRTFEKRAELFQTFKQIMNENGWGYIFLIAFIVHVLSLVWEENHWIRKVALLLAAFLFSLISAAFILSQDPFSTGTGIYFAISILALWGLREVKRSD</sequence>
<keyword evidence="1" id="KW-0472">Membrane</keyword>
<feature type="transmembrane region" description="Helical" evidence="1">
    <location>
        <begin position="7"/>
        <end position="27"/>
    </location>
</feature>
<comment type="caution">
    <text evidence="2">The sequence shown here is derived from an EMBL/GenBank/DDBJ whole genome shotgun (WGS) entry which is preliminary data.</text>
</comment>
<evidence type="ECO:0000313" key="3">
    <source>
        <dbReference type="Proteomes" id="UP000077271"/>
    </source>
</evidence>
<evidence type="ECO:0000256" key="1">
    <source>
        <dbReference type="SAM" id="Phobius"/>
    </source>
</evidence>
<feature type="transmembrane region" description="Helical" evidence="1">
    <location>
        <begin position="50"/>
        <end position="68"/>
    </location>
</feature>
<dbReference type="OrthoDB" id="2974669at2"/>
<proteinExistence type="predicted"/>
<keyword evidence="1" id="KW-1133">Transmembrane helix</keyword>
<dbReference type="EMBL" id="LQWZ01000002">
    <property type="protein sequence ID" value="OAH59381.1"/>
    <property type="molecule type" value="Genomic_DNA"/>
</dbReference>
<protein>
    <submittedName>
        <fullName evidence="2">Uncharacterized protein</fullName>
    </submittedName>
</protein>
<evidence type="ECO:0000313" key="2">
    <source>
        <dbReference type="EMBL" id="OAH59381.1"/>
    </source>
</evidence>
<feature type="transmembrane region" description="Helical" evidence="1">
    <location>
        <begin position="77"/>
        <end position="94"/>
    </location>
</feature>
<dbReference type="RefSeq" id="WP_018391865.1">
    <property type="nucleotide sequence ID" value="NZ_LQWZ01000002.1"/>
</dbReference>
<feature type="transmembrane region" description="Helical" evidence="1">
    <location>
        <begin position="100"/>
        <end position="118"/>
    </location>
</feature>
<name>A0A177L3P6_9BACI</name>